<feature type="transmembrane region" description="Helical" evidence="7">
    <location>
        <begin position="372"/>
        <end position="391"/>
    </location>
</feature>
<evidence type="ECO:0000313" key="10">
    <source>
        <dbReference type="Proteomes" id="UP000070544"/>
    </source>
</evidence>
<feature type="transmembrane region" description="Helical" evidence="7">
    <location>
        <begin position="278"/>
        <end position="298"/>
    </location>
</feature>
<feature type="transmembrane region" description="Helical" evidence="7">
    <location>
        <begin position="209"/>
        <end position="230"/>
    </location>
</feature>
<reference evidence="9 10" key="1">
    <citation type="journal article" date="2015" name="Genome Biol. Evol.">
        <title>Phylogenomic analyses indicate that early fungi evolved digesting cell walls of algal ancestors of land plants.</title>
        <authorList>
            <person name="Chang Y."/>
            <person name="Wang S."/>
            <person name="Sekimoto S."/>
            <person name="Aerts A.L."/>
            <person name="Choi C."/>
            <person name="Clum A."/>
            <person name="LaButti K.M."/>
            <person name="Lindquist E.A."/>
            <person name="Yee Ngan C."/>
            <person name="Ohm R.A."/>
            <person name="Salamov A.A."/>
            <person name="Grigoriev I.V."/>
            <person name="Spatafora J.W."/>
            <person name="Berbee M.L."/>
        </authorList>
    </citation>
    <scope>NUCLEOTIDE SEQUENCE [LARGE SCALE GENOMIC DNA]</scope>
    <source>
        <strain evidence="9 10">JEL478</strain>
    </source>
</reference>
<name>A0A139AWZ3_GONPJ</name>
<feature type="transmembrane region" description="Helical" evidence="7">
    <location>
        <begin position="403"/>
        <end position="424"/>
    </location>
</feature>
<feature type="transmembrane region" description="Helical" evidence="7">
    <location>
        <begin position="436"/>
        <end position="456"/>
    </location>
</feature>
<feature type="transmembrane region" description="Helical" evidence="7">
    <location>
        <begin position="178"/>
        <end position="197"/>
    </location>
</feature>
<dbReference type="InterPro" id="IPR036259">
    <property type="entry name" value="MFS_trans_sf"/>
</dbReference>
<dbReference type="EMBL" id="KQ965733">
    <property type="protein sequence ID" value="KXS21262.1"/>
    <property type="molecule type" value="Genomic_DNA"/>
</dbReference>
<keyword evidence="5 7" id="KW-0472">Membrane</keyword>
<dbReference type="Gene3D" id="1.20.1250.20">
    <property type="entry name" value="MFS general substrate transporter like domains"/>
    <property type="match status" value="2"/>
</dbReference>
<dbReference type="InterPro" id="IPR020846">
    <property type="entry name" value="MFS_dom"/>
</dbReference>
<protein>
    <submittedName>
        <fullName evidence="9">MFS general substrate transporter</fullName>
    </submittedName>
</protein>
<dbReference type="PROSITE" id="PS50850">
    <property type="entry name" value="MFS"/>
    <property type="match status" value="1"/>
</dbReference>
<dbReference type="PANTHER" id="PTHR43791">
    <property type="entry name" value="PERMEASE-RELATED"/>
    <property type="match status" value="1"/>
</dbReference>
<evidence type="ECO:0000256" key="7">
    <source>
        <dbReference type="SAM" id="Phobius"/>
    </source>
</evidence>
<keyword evidence="4 7" id="KW-1133">Transmembrane helix</keyword>
<evidence type="ECO:0000256" key="2">
    <source>
        <dbReference type="ARBA" id="ARBA00022448"/>
    </source>
</evidence>
<keyword evidence="10" id="KW-1185">Reference proteome</keyword>
<feature type="domain" description="Major facilitator superfamily (MFS) profile" evidence="8">
    <location>
        <begin position="42"/>
        <end position="489"/>
    </location>
</feature>
<dbReference type="GO" id="GO:0016020">
    <property type="term" value="C:membrane"/>
    <property type="evidence" value="ECO:0007669"/>
    <property type="project" value="UniProtKB-SubCell"/>
</dbReference>
<dbReference type="PANTHER" id="PTHR43791:SF36">
    <property type="entry name" value="TRANSPORTER, PUTATIVE (AFU_ORTHOLOGUE AFUA_6G08340)-RELATED"/>
    <property type="match status" value="1"/>
</dbReference>
<feature type="transmembrane region" description="Helical" evidence="7">
    <location>
        <begin position="313"/>
        <end position="333"/>
    </location>
</feature>
<evidence type="ECO:0000256" key="4">
    <source>
        <dbReference type="ARBA" id="ARBA00022989"/>
    </source>
</evidence>
<feature type="region of interest" description="Disordered" evidence="6">
    <location>
        <begin position="467"/>
        <end position="489"/>
    </location>
</feature>
<dbReference type="STRING" id="1344416.A0A139AWZ3"/>
<dbReference type="Pfam" id="PF07690">
    <property type="entry name" value="MFS_1"/>
    <property type="match status" value="1"/>
</dbReference>
<evidence type="ECO:0000256" key="5">
    <source>
        <dbReference type="ARBA" id="ARBA00023136"/>
    </source>
</evidence>
<sequence>MEALDALKEKASDTALAVEMGGQTSFSKEEENAVIRKVDLRLMPWLLVLYFFSQLDRGNLANAVIMNTEDQKSTMLFQLGASGDDYNWAVTVFFFGYVGFEIPSNLLMSKFTPRLWLSRICVTWGLCAALMAATFNPASLMACRFFLGLSEAGLAPGLVLLLRYWYKQYEISSRFATWYAASGIATGFGGLIAYGVANMNGVGGLAGWRWLFILEGVPTILAGILNMWLLPDYPQTCKWLSDREKEILISRLPPTAPSMHQKKIQHSEIIEAFSDYKVWINMLTGTCQVTMLYASAYFTPSVIRSMGFVSTQAQLLSVALGVLTSFWTVVINFSSDYFQEKGWHLIGSAVPGIICYALLATIQTSLTPYQRYGLLFLGTTVSSGVPIVLTWRAVLIGGTTKTAVVTAALGAAANIGGAIGGQIYRANDAPLYLTGHKILCALLCAEVVFGFAHWYVSRDDEKRVRAERAEQDARQKALNESTKPLTTDA</sequence>
<dbReference type="SUPFAM" id="SSF103473">
    <property type="entry name" value="MFS general substrate transporter"/>
    <property type="match status" value="1"/>
</dbReference>
<keyword evidence="2" id="KW-0813">Transport</keyword>
<feature type="compositionally biased region" description="Basic and acidic residues" evidence="6">
    <location>
        <begin position="467"/>
        <end position="477"/>
    </location>
</feature>
<dbReference type="OrthoDB" id="2985014at2759"/>
<dbReference type="InterPro" id="IPR011701">
    <property type="entry name" value="MFS"/>
</dbReference>
<feature type="transmembrane region" description="Helical" evidence="7">
    <location>
        <begin position="145"/>
        <end position="166"/>
    </location>
</feature>
<dbReference type="FunFam" id="1.20.1250.20:FF:000018">
    <property type="entry name" value="MFS transporter permease"/>
    <property type="match status" value="1"/>
</dbReference>
<dbReference type="AlphaFoldDB" id="A0A139AWZ3"/>
<evidence type="ECO:0000313" key="9">
    <source>
        <dbReference type="EMBL" id="KXS21262.1"/>
    </source>
</evidence>
<gene>
    <name evidence="9" type="ORF">M427DRAFT_27677</name>
</gene>
<feature type="transmembrane region" description="Helical" evidence="7">
    <location>
        <begin position="345"/>
        <end position="366"/>
    </location>
</feature>
<accession>A0A139AWZ3</accession>
<keyword evidence="3 7" id="KW-0812">Transmembrane</keyword>
<dbReference type="GO" id="GO:0022857">
    <property type="term" value="F:transmembrane transporter activity"/>
    <property type="evidence" value="ECO:0007669"/>
    <property type="project" value="InterPro"/>
</dbReference>
<evidence type="ECO:0000256" key="6">
    <source>
        <dbReference type="SAM" id="MobiDB-lite"/>
    </source>
</evidence>
<organism evidence="9 10">
    <name type="scientific">Gonapodya prolifera (strain JEL478)</name>
    <name type="common">Monoblepharis prolifera</name>
    <dbReference type="NCBI Taxonomy" id="1344416"/>
    <lineage>
        <taxon>Eukaryota</taxon>
        <taxon>Fungi</taxon>
        <taxon>Fungi incertae sedis</taxon>
        <taxon>Chytridiomycota</taxon>
        <taxon>Chytridiomycota incertae sedis</taxon>
        <taxon>Monoblepharidomycetes</taxon>
        <taxon>Monoblepharidales</taxon>
        <taxon>Gonapodyaceae</taxon>
        <taxon>Gonapodya</taxon>
    </lineage>
</organism>
<feature type="transmembrane region" description="Helical" evidence="7">
    <location>
        <begin position="115"/>
        <end position="133"/>
    </location>
</feature>
<feature type="compositionally biased region" description="Polar residues" evidence="6">
    <location>
        <begin position="478"/>
        <end position="489"/>
    </location>
</feature>
<proteinExistence type="predicted"/>
<feature type="transmembrane region" description="Helical" evidence="7">
    <location>
        <begin position="86"/>
        <end position="103"/>
    </location>
</feature>
<evidence type="ECO:0000259" key="8">
    <source>
        <dbReference type="PROSITE" id="PS50850"/>
    </source>
</evidence>
<comment type="subcellular location">
    <subcellularLocation>
        <location evidence="1">Membrane</location>
        <topology evidence="1">Multi-pass membrane protein</topology>
    </subcellularLocation>
</comment>
<evidence type="ECO:0000256" key="3">
    <source>
        <dbReference type="ARBA" id="ARBA00022692"/>
    </source>
</evidence>
<dbReference type="Proteomes" id="UP000070544">
    <property type="component" value="Unassembled WGS sequence"/>
</dbReference>
<evidence type="ECO:0000256" key="1">
    <source>
        <dbReference type="ARBA" id="ARBA00004141"/>
    </source>
</evidence>